<accession>A0A0N1HXY8</accession>
<proteinExistence type="inferred from homology"/>
<keyword evidence="3 6" id="KW-0812">Transmembrane</keyword>
<dbReference type="GO" id="GO:0006487">
    <property type="term" value="P:protein N-linked glycosylation"/>
    <property type="evidence" value="ECO:0007669"/>
    <property type="project" value="UniProtKB-UniRule"/>
</dbReference>
<evidence type="ECO:0000256" key="5">
    <source>
        <dbReference type="ARBA" id="ARBA00023136"/>
    </source>
</evidence>
<organism evidence="7 8">
    <name type="scientific">Cyphellophora attinorum</name>
    <dbReference type="NCBI Taxonomy" id="1664694"/>
    <lineage>
        <taxon>Eukaryota</taxon>
        <taxon>Fungi</taxon>
        <taxon>Dikarya</taxon>
        <taxon>Ascomycota</taxon>
        <taxon>Pezizomycotina</taxon>
        <taxon>Eurotiomycetes</taxon>
        <taxon>Chaetothyriomycetidae</taxon>
        <taxon>Chaetothyriales</taxon>
        <taxon>Cyphellophoraceae</taxon>
        <taxon>Cyphellophora</taxon>
    </lineage>
</organism>
<evidence type="ECO:0000313" key="8">
    <source>
        <dbReference type="Proteomes" id="UP000038010"/>
    </source>
</evidence>
<protein>
    <recommendedName>
        <fullName evidence="6">Dolichyl-diphosphooligosaccharide-protein glycosyltransferase subunit OST5</fullName>
    </recommendedName>
</protein>
<evidence type="ECO:0000256" key="4">
    <source>
        <dbReference type="ARBA" id="ARBA00022989"/>
    </source>
</evidence>
<dbReference type="EMBL" id="LFJN01000006">
    <property type="protein sequence ID" value="KPI43032.1"/>
    <property type="molecule type" value="Genomic_DNA"/>
</dbReference>
<sequence>MSLQEVWDAAARSPFEPSISKDSQLYTGFALVLLGVVLSGLFGLNRSLGALPLYAIPASLCFGFGAVYTICGVGVYV</sequence>
<dbReference type="OrthoDB" id="5371169at2759"/>
<dbReference type="Pfam" id="PF05251">
    <property type="entry name" value="Ost5"/>
    <property type="match status" value="1"/>
</dbReference>
<evidence type="ECO:0000256" key="1">
    <source>
        <dbReference type="ARBA" id="ARBA00004141"/>
    </source>
</evidence>
<evidence type="ECO:0000256" key="3">
    <source>
        <dbReference type="ARBA" id="ARBA00022692"/>
    </source>
</evidence>
<comment type="subunit">
    <text evidence="6">Component of the oligosaccharyltransferase (OST) complex.</text>
</comment>
<feature type="transmembrane region" description="Helical" evidence="6">
    <location>
        <begin position="25"/>
        <end position="44"/>
    </location>
</feature>
<dbReference type="AlphaFoldDB" id="A0A0N1HXY8"/>
<dbReference type="Proteomes" id="UP000038010">
    <property type="component" value="Unassembled WGS sequence"/>
</dbReference>
<evidence type="ECO:0000313" key="7">
    <source>
        <dbReference type="EMBL" id="KPI43032.1"/>
    </source>
</evidence>
<reference evidence="7 8" key="1">
    <citation type="submission" date="2015-06" db="EMBL/GenBank/DDBJ databases">
        <title>Draft genome of the ant-associated black yeast Phialophora attae CBS 131958.</title>
        <authorList>
            <person name="Moreno L.F."/>
            <person name="Stielow B.J."/>
            <person name="de Hoog S."/>
            <person name="Vicente V.A."/>
            <person name="Weiss V.A."/>
            <person name="de Vries M."/>
            <person name="Cruz L.M."/>
            <person name="Souza E.M."/>
        </authorList>
    </citation>
    <scope>NUCLEOTIDE SEQUENCE [LARGE SCALE GENOMIC DNA]</scope>
    <source>
        <strain evidence="7 8">CBS 131958</strain>
    </source>
</reference>
<dbReference type="GO" id="GO:0008250">
    <property type="term" value="C:oligosaccharyltransferase complex"/>
    <property type="evidence" value="ECO:0007669"/>
    <property type="project" value="UniProtKB-UniRule"/>
</dbReference>
<evidence type="ECO:0000256" key="6">
    <source>
        <dbReference type="RuleBase" id="RU367008"/>
    </source>
</evidence>
<comment type="caution">
    <text evidence="7">The sequence shown here is derived from an EMBL/GenBank/DDBJ whole genome shotgun (WGS) entry which is preliminary data.</text>
</comment>
<keyword evidence="8" id="KW-1185">Reference proteome</keyword>
<dbReference type="RefSeq" id="XP_018002995.1">
    <property type="nucleotide sequence ID" value="XM_018141965.1"/>
</dbReference>
<keyword evidence="5 6" id="KW-0472">Membrane</keyword>
<comment type="subcellular location">
    <subcellularLocation>
        <location evidence="1 6">Membrane</location>
        <topology evidence="1 6">Multi-pass membrane protein</topology>
    </subcellularLocation>
</comment>
<dbReference type="STRING" id="1664694.A0A0N1HXY8"/>
<comment type="similarity">
    <text evidence="2 6">Belongs to the OST5 family.</text>
</comment>
<dbReference type="InterPro" id="IPR007915">
    <property type="entry name" value="TMEM258/Ost5"/>
</dbReference>
<name>A0A0N1HXY8_9EURO</name>
<evidence type="ECO:0000256" key="2">
    <source>
        <dbReference type="ARBA" id="ARBA00009825"/>
    </source>
</evidence>
<feature type="transmembrane region" description="Helical" evidence="6">
    <location>
        <begin position="51"/>
        <end position="76"/>
    </location>
</feature>
<dbReference type="GeneID" id="28733845"/>
<dbReference type="VEuPathDB" id="FungiDB:AB675_2027"/>
<gene>
    <name evidence="7" type="ORF">AB675_2027</name>
</gene>
<keyword evidence="4 6" id="KW-1133">Transmembrane helix</keyword>
<comment type="function">
    <text evidence="6">Subunit of the oligosaccharyl transferase (OST) complex that catalyzes the initial transfer of a defined glycan (Glc(3)Man(9)GlcNAc(2) in eukaryotes) from the lipid carrier dolichol-pyrophosphate to an asparagine residue within an Asn-X-Ser/Thr consensus motif in nascent polypeptide chains, the first step in protein N-glycosylation. N-glycosylation occurs cotranslationally and the complex associates with the Sec61 complex at the channel-forming translocon complex that mediates protein translocation across the endoplasmic reticulum (ER). All subunits are required for a maximal enzyme activity.</text>
</comment>